<dbReference type="GO" id="GO:0009265">
    <property type="term" value="P:2'-deoxyribonucleotide biosynthetic process"/>
    <property type="evidence" value="ECO:0007669"/>
    <property type="project" value="TreeGrafter"/>
</dbReference>
<dbReference type="RefSeq" id="WP_184092774.1">
    <property type="nucleotide sequence ID" value="NZ_AP023367.1"/>
</dbReference>
<organism evidence="3 4">
    <name type="scientific">Anaerocolumna cellulosilytica</name>
    <dbReference type="NCBI Taxonomy" id="433286"/>
    <lineage>
        <taxon>Bacteria</taxon>
        <taxon>Bacillati</taxon>
        <taxon>Bacillota</taxon>
        <taxon>Clostridia</taxon>
        <taxon>Lachnospirales</taxon>
        <taxon>Lachnospiraceae</taxon>
        <taxon>Anaerocolumna</taxon>
    </lineage>
</organism>
<dbReference type="InterPro" id="IPR005144">
    <property type="entry name" value="ATP-cone_dom"/>
</dbReference>
<sequence>MIKVVKKDNTKEDFNVQKVIKAVDKSAHRALIEFTPAEHAFICQYVETKVNAMNKEEIFISEMHNVVESALEQTNSLVAKSYRDYRNYKQDFVHMLDEVYKKSQSIMYIGDKENSNTDSALVSTKRSLIFNQLNKELYQKFFLTTEELQAARDGFIYIHDMSARRDTMNCCLFDVKNVLQGGFEMGNLWYNEPKTLNVAFDVIGDIVLSAASQQYGGFTVPSVDLLLEPYAEKSYEQLYEKYLNLGVKPEAANEEALKDVKEDFEKGFQGWEYKFNTVASSRGDYPFITVTTGTGTGRFAKMASIALLDVRRHGQGKKGCKKPVLFPKIVFLYDKNLHGEGCPLEEVFEAGVHCSSKTMYPDWLSLTGEGYISSMYKKYGEIISPMGCRAFLSPYYREGGIHPAHEQDTPVFMGRFNIGAVSLHLPMILAKARQENKDFYEVLDYYLNLIRRLHIRTYEYLGEMRASTNPLAYCEGGFYGGNLGIHDKIKPVLKAATASFGITALNELQQLYNKKSIVQDGNFAIEVLEYINKRINEFREVDGNLYAVYATPAESLCGLQVQQFRKKYGIIENVSDREYVSNSFHCHVTEDITPVQKQDLEYRFWELSNGGKIQYVKYPIDYNTNAIKTLVRRAMDMGLYEGVNLSLAYCDDCGHQELEMDTCPECGSTNLTKIDRMNGYLSYSRVKGDTRLNDAKMAEIKERKSM</sequence>
<dbReference type="InterPro" id="IPR012833">
    <property type="entry name" value="NrdD"/>
</dbReference>
<dbReference type="SUPFAM" id="SSF51998">
    <property type="entry name" value="PFL-like glycyl radical enzymes"/>
    <property type="match status" value="1"/>
</dbReference>
<gene>
    <name evidence="3" type="primary">nrdD_2</name>
    <name evidence="3" type="ORF">acsn021_44470</name>
</gene>
<dbReference type="PROSITE" id="PS51161">
    <property type="entry name" value="ATP_CONE"/>
    <property type="match status" value="1"/>
</dbReference>
<dbReference type="Gene3D" id="3.20.70.20">
    <property type="match status" value="1"/>
</dbReference>
<dbReference type="EMBL" id="AP023367">
    <property type="protein sequence ID" value="BCJ96878.1"/>
    <property type="molecule type" value="Genomic_DNA"/>
</dbReference>
<dbReference type="AlphaFoldDB" id="A0A6S6RDI8"/>
<accession>A0A6S6RDI8</accession>
<keyword evidence="2" id="KW-0067">ATP-binding</keyword>
<dbReference type="Pfam" id="PF13597">
    <property type="entry name" value="NRDD"/>
    <property type="match status" value="1"/>
</dbReference>
<evidence type="ECO:0000313" key="3">
    <source>
        <dbReference type="EMBL" id="BCJ96878.1"/>
    </source>
</evidence>
<dbReference type="Pfam" id="PF03477">
    <property type="entry name" value="ATP-cone"/>
    <property type="match status" value="1"/>
</dbReference>
<dbReference type="PANTHER" id="PTHR21075:SF0">
    <property type="entry name" value="ANAEROBIC RIBONUCLEOSIDE-TRIPHOSPHATE REDUCTASE"/>
    <property type="match status" value="1"/>
</dbReference>
<dbReference type="GO" id="GO:0031250">
    <property type="term" value="C:anaerobic ribonucleoside-triphosphate reductase complex"/>
    <property type="evidence" value="ECO:0007669"/>
    <property type="project" value="TreeGrafter"/>
</dbReference>
<evidence type="ECO:0000256" key="1">
    <source>
        <dbReference type="ARBA" id="ARBA00022741"/>
    </source>
</evidence>
<keyword evidence="4" id="KW-1185">Reference proteome</keyword>
<keyword evidence="1" id="KW-0547">Nucleotide-binding</keyword>
<dbReference type="PANTHER" id="PTHR21075">
    <property type="entry name" value="ANAEROBIC RIBONUCLEOSIDE-TRIPHOSPHATE REDUCTASE"/>
    <property type="match status" value="1"/>
</dbReference>
<evidence type="ECO:0000313" key="4">
    <source>
        <dbReference type="Proteomes" id="UP000515561"/>
    </source>
</evidence>
<name>A0A6S6RDI8_9FIRM</name>
<dbReference type="KEGG" id="acel:acsn021_44470"/>
<dbReference type="NCBIfam" id="TIGR02487">
    <property type="entry name" value="NrdD"/>
    <property type="match status" value="1"/>
</dbReference>
<dbReference type="GO" id="GO:0004748">
    <property type="term" value="F:ribonucleoside-diphosphate reductase activity, thioredoxin disulfide as acceptor"/>
    <property type="evidence" value="ECO:0007669"/>
    <property type="project" value="TreeGrafter"/>
</dbReference>
<dbReference type="Proteomes" id="UP000515561">
    <property type="component" value="Chromosome"/>
</dbReference>
<protein>
    <submittedName>
        <fullName evidence="3">Anaerobic ribonucleoside-triphosphate reductase</fullName>
    </submittedName>
</protein>
<proteinExistence type="predicted"/>
<dbReference type="GO" id="GO:0005524">
    <property type="term" value="F:ATP binding"/>
    <property type="evidence" value="ECO:0007669"/>
    <property type="project" value="UniProtKB-UniRule"/>
</dbReference>
<reference evidence="3 4" key="1">
    <citation type="journal article" date="2016" name="Int. J. Syst. Evol. Microbiol.">
        <title>Descriptions of Anaerotaenia torta gen. nov., sp. nov. and Anaerocolumna cellulosilytica gen. nov., sp. nov. isolated from a methanogenic reactor of cattle waste.</title>
        <authorList>
            <person name="Uek A."/>
            <person name="Ohtaki Y."/>
            <person name="Kaku N."/>
            <person name="Ueki K."/>
        </authorList>
    </citation>
    <scope>NUCLEOTIDE SEQUENCE [LARGE SCALE GENOMIC DNA]</scope>
    <source>
        <strain evidence="3 4">SN021</strain>
    </source>
</reference>
<evidence type="ECO:0000256" key="2">
    <source>
        <dbReference type="ARBA" id="ARBA00022840"/>
    </source>
</evidence>
<dbReference type="GO" id="GO:0008998">
    <property type="term" value="F:ribonucleoside-triphosphate reductase (thioredoxin) activity"/>
    <property type="evidence" value="ECO:0007669"/>
    <property type="project" value="InterPro"/>
</dbReference>
<dbReference type="GO" id="GO:0006260">
    <property type="term" value="P:DNA replication"/>
    <property type="evidence" value="ECO:0007669"/>
    <property type="project" value="InterPro"/>
</dbReference>